<dbReference type="Gene3D" id="1.10.443.10">
    <property type="entry name" value="Intergrase catalytic core"/>
    <property type="match status" value="1"/>
</dbReference>
<dbReference type="RefSeq" id="WP_015247857.1">
    <property type="nucleotide sequence ID" value="NC_019892.1"/>
</dbReference>
<keyword evidence="1" id="KW-0229">DNA integration</keyword>
<dbReference type="STRING" id="886293.Sinac_4560"/>
<keyword evidence="3" id="KW-0233">DNA recombination</keyword>
<dbReference type="Pfam" id="PF00589">
    <property type="entry name" value="Phage_integrase"/>
    <property type="match status" value="1"/>
</dbReference>
<dbReference type="GO" id="GO:0006310">
    <property type="term" value="P:DNA recombination"/>
    <property type="evidence" value="ECO:0007669"/>
    <property type="project" value="UniProtKB-KW"/>
</dbReference>
<dbReference type="InterPro" id="IPR002104">
    <property type="entry name" value="Integrase_catalytic"/>
</dbReference>
<dbReference type="PROSITE" id="PS51898">
    <property type="entry name" value="TYR_RECOMBINASE"/>
    <property type="match status" value="1"/>
</dbReference>
<evidence type="ECO:0000313" key="9">
    <source>
        <dbReference type="Proteomes" id="UP000010798"/>
    </source>
</evidence>
<sequence>MPGVWKRPSDRARGKVGKWTIWWIDEHGKRKRKAAFTDKGKSLELAHHLEAEARRVREGIVDPGDRSRREAALKPLETHIVDYESALLAKGDKAKHAHDIASAIRRLLASATVDSIADLSSDRIQEALGRLKTKRSARTANHALGAVKAWSKWLVRGKRIKESSVDHLTPYNAMADRKYVRRALTKPELERLLNAAASGPDVKLSRKGYPLVVISGPSRAMLYRLAMATGFRANELRSLTPESFDLGEQPTITVQATISKRGQLDVQPITKDMAEVFKPWLATLEPGKPVLPVPEKTAKLLRFDLAAAGIPVGDAKKDILDFHSLRHSYITHLIMAGVNPKIVQTLARHSTITLTLDRYTHLEDGDTRAALEGVDAPKPPAEKSDAG</sequence>
<dbReference type="HOGENOM" id="CLU_713514_0_0_0"/>
<accession>L0DJ84</accession>
<dbReference type="InterPro" id="IPR044068">
    <property type="entry name" value="CB"/>
</dbReference>
<dbReference type="AlphaFoldDB" id="L0DJ84"/>
<gene>
    <name evidence="8" type="ordered locus">Sinac_4560</name>
</gene>
<feature type="region of interest" description="Disordered" evidence="5">
    <location>
        <begin position="367"/>
        <end position="387"/>
    </location>
</feature>
<dbReference type="eggNOG" id="COG0582">
    <property type="taxonomic scope" value="Bacteria"/>
</dbReference>
<dbReference type="GO" id="GO:0003677">
    <property type="term" value="F:DNA binding"/>
    <property type="evidence" value="ECO:0007669"/>
    <property type="project" value="UniProtKB-UniRule"/>
</dbReference>
<proteinExistence type="predicted"/>
<dbReference type="InterPro" id="IPR013762">
    <property type="entry name" value="Integrase-like_cat_sf"/>
</dbReference>
<evidence type="ECO:0000313" key="8">
    <source>
        <dbReference type="EMBL" id="AGA28741.1"/>
    </source>
</evidence>
<organism evidence="8 9">
    <name type="scientific">Singulisphaera acidiphila (strain ATCC BAA-1392 / DSM 18658 / VKM B-2454 / MOB10)</name>
    <dbReference type="NCBI Taxonomy" id="886293"/>
    <lineage>
        <taxon>Bacteria</taxon>
        <taxon>Pseudomonadati</taxon>
        <taxon>Planctomycetota</taxon>
        <taxon>Planctomycetia</taxon>
        <taxon>Isosphaerales</taxon>
        <taxon>Isosphaeraceae</taxon>
        <taxon>Singulisphaera</taxon>
    </lineage>
</organism>
<feature type="domain" description="Core-binding (CB)" evidence="7">
    <location>
        <begin position="74"/>
        <end position="155"/>
    </location>
</feature>
<dbReference type="InterPro" id="IPR050090">
    <property type="entry name" value="Tyrosine_recombinase_XerCD"/>
</dbReference>
<evidence type="ECO:0000256" key="1">
    <source>
        <dbReference type="ARBA" id="ARBA00022908"/>
    </source>
</evidence>
<dbReference type="PANTHER" id="PTHR30349:SF64">
    <property type="entry name" value="PROPHAGE INTEGRASE INTD-RELATED"/>
    <property type="match status" value="1"/>
</dbReference>
<protein>
    <submittedName>
        <fullName evidence="8">Site-specific recombinase XerD</fullName>
    </submittedName>
</protein>
<dbReference type="PANTHER" id="PTHR30349">
    <property type="entry name" value="PHAGE INTEGRASE-RELATED"/>
    <property type="match status" value="1"/>
</dbReference>
<dbReference type="KEGG" id="saci:Sinac_4560"/>
<evidence type="ECO:0000259" key="7">
    <source>
        <dbReference type="PROSITE" id="PS51900"/>
    </source>
</evidence>
<evidence type="ECO:0000259" key="6">
    <source>
        <dbReference type="PROSITE" id="PS51898"/>
    </source>
</evidence>
<dbReference type="OrthoDB" id="292546at2"/>
<dbReference type="SUPFAM" id="SSF56349">
    <property type="entry name" value="DNA breaking-rejoining enzymes"/>
    <property type="match status" value="1"/>
</dbReference>
<evidence type="ECO:0000256" key="2">
    <source>
        <dbReference type="ARBA" id="ARBA00023125"/>
    </source>
</evidence>
<reference evidence="8 9" key="1">
    <citation type="submission" date="2012-02" db="EMBL/GenBank/DDBJ databases">
        <title>Complete sequence of chromosome of Singulisphaera acidiphila DSM 18658.</title>
        <authorList>
            <consortium name="US DOE Joint Genome Institute (JGI-PGF)"/>
            <person name="Lucas S."/>
            <person name="Copeland A."/>
            <person name="Lapidus A."/>
            <person name="Glavina del Rio T."/>
            <person name="Dalin E."/>
            <person name="Tice H."/>
            <person name="Bruce D."/>
            <person name="Goodwin L."/>
            <person name="Pitluck S."/>
            <person name="Peters L."/>
            <person name="Ovchinnikova G."/>
            <person name="Chertkov O."/>
            <person name="Kyrpides N."/>
            <person name="Mavromatis K."/>
            <person name="Ivanova N."/>
            <person name="Brettin T."/>
            <person name="Detter J.C."/>
            <person name="Han C."/>
            <person name="Larimer F."/>
            <person name="Land M."/>
            <person name="Hauser L."/>
            <person name="Markowitz V."/>
            <person name="Cheng J.-F."/>
            <person name="Hugenholtz P."/>
            <person name="Woyke T."/>
            <person name="Wu D."/>
            <person name="Tindall B."/>
            <person name="Pomrenke H."/>
            <person name="Brambilla E."/>
            <person name="Klenk H.-P."/>
            <person name="Eisen J.A."/>
        </authorList>
    </citation>
    <scope>NUCLEOTIDE SEQUENCE [LARGE SCALE GENOMIC DNA]</scope>
    <source>
        <strain evidence="9">ATCC BAA-1392 / DSM 18658 / VKM B-2454 / MOB10</strain>
    </source>
</reference>
<dbReference type="GO" id="GO:0015074">
    <property type="term" value="P:DNA integration"/>
    <property type="evidence" value="ECO:0007669"/>
    <property type="project" value="UniProtKB-KW"/>
</dbReference>
<name>L0DJ84_SINAD</name>
<dbReference type="EMBL" id="CP003364">
    <property type="protein sequence ID" value="AGA28741.1"/>
    <property type="molecule type" value="Genomic_DNA"/>
</dbReference>
<evidence type="ECO:0000256" key="3">
    <source>
        <dbReference type="ARBA" id="ARBA00023172"/>
    </source>
</evidence>
<evidence type="ECO:0000256" key="4">
    <source>
        <dbReference type="PROSITE-ProRule" id="PRU01248"/>
    </source>
</evidence>
<dbReference type="PROSITE" id="PS51900">
    <property type="entry name" value="CB"/>
    <property type="match status" value="1"/>
</dbReference>
<feature type="domain" description="Tyr recombinase" evidence="6">
    <location>
        <begin position="179"/>
        <end position="372"/>
    </location>
</feature>
<dbReference type="Proteomes" id="UP000010798">
    <property type="component" value="Chromosome"/>
</dbReference>
<evidence type="ECO:0000256" key="5">
    <source>
        <dbReference type="SAM" id="MobiDB-lite"/>
    </source>
</evidence>
<keyword evidence="9" id="KW-1185">Reference proteome</keyword>
<dbReference type="InterPro" id="IPR011010">
    <property type="entry name" value="DNA_brk_join_enz"/>
</dbReference>
<keyword evidence="2 4" id="KW-0238">DNA-binding</keyword>